<proteinExistence type="predicted"/>
<reference evidence="1 2" key="1">
    <citation type="journal article" date="2018" name="J. Allergy Clin. Immunol.">
        <title>High-quality assembly of Dermatophagoides pteronyssinus genome and transcriptome reveals a wide range of novel allergens.</title>
        <authorList>
            <person name="Liu X.Y."/>
            <person name="Yang K.Y."/>
            <person name="Wang M.Q."/>
            <person name="Kwok J.S."/>
            <person name="Zeng X."/>
            <person name="Yang Z."/>
            <person name="Xiao X.J."/>
            <person name="Lau C.P."/>
            <person name="Li Y."/>
            <person name="Huang Z.M."/>
            <person name="Ba J.G."/>
            <person name="Yim A.K."/>
            <person name="Ouyang C.Y."/>
            <person name="Ngai S.M."/>
            <person name="Chan T.F."/>
            <person name="Leung E.L."/>
            <person name="Liu L."/>
            <person name="Liu Z.G."/>
            <person name="Tsui S.K."/>
        </authorList>
    </citation>
    <scope>NUCLEOTIDE SEQUENCE [LARGE SCALE GENOMIC DNA]</scope>
    <source>
        <strain evidence="1">Derp</strain>
    </source>
</reference>
<comment type="caution">
    <text evidence="1">The sequence shown here is derived from an EMBL/GenBank/DDBJ whole genome shotgun (WGS) entry which is preliminary data.</text>
</comment>
<accession>A0ABQ8JJ51</accession>
<organism evidence="1 2">
    <name type="scientific">Dermatophagoides pteronyssinus</name>
    <name type="common">European house dust mite</name>
    <dbReference type="NCBI Taxonomy" id="6956"/>
    <lineage>
        <taxon>Eukaryota</taxon>
        <taxon>Metazoa</taxon>
        <taxon>Ecdysozoa</taxon>
        <taxon>Arthropoda</taxon>
        <taxon>Chelicerata</taxon>
        <taxon>Arachnida</taxon>
        <taxon>Acari</taxon>
        <taxon>Acariformes</taxon>
        <taxon>Sarcoptiformes</taxon>
        <taxon>Astigmata</taxon>
        <taxon>Psoroptidia</taxon>
        <taxon>Analgoidea</taxon>
        <taxon>Pyroglyphidae</taxon>
        <taxon>Dermatophagoidinae</taxon>
        <taxon>Dermatophagoides</taxon>
    </lineage>
</organism>
<name>A0ABQ8JJ51_DERPT</name>
<dbReference type="EMBL" id="NJHN03000036">
    <property type="protein sequence ID" value="KAH9422616.1"/>
    <property type="molecule type" value="Genomic_DNA"/>
</dbReference>
<sequence>MFCQMINNHQIGKKFKLSFQCGFKVIVVQNYLTVNQMKHSNDGTTEYSDSLNEHIYLRKATTTTIILTKERLAIGYLFKKIQQIKYEMK</sequence>
<keyword evidence="2" id="KW-1185">Reference proteome</keyword>
<evidence type="ECO:0000313" key="2">
    <source>
        <dbReference type="Proteomes" id="UP000887458"/>
    </source>
</evidence>
<dbReference type="Proteomes" id="UP000887458">
    <property type="component" value="Unassembled WGS sequence"/>
</dbReference>
<gene>
    <name evidence="1" type="ORF">DERP_003293</name>
</gene>
<protein>
    <submittedName>
        <fullName evidence="1">Uncharacterized protein</fullName>
    </submittedName>
</protein>
<evidence type="ECO:0000313" key="1">
    <source>
        <dbReference type="EMBL" id="KAH9422616.1"/>
    </source>
</evidence>
<reference evidence="1 2" key="2">
    <citation type="journal article" date="2022" name="Mol. Biol. Evol.">
        <title>Comparative Genomics Reveals Insights into the Divergent Evolution of Astigmatic Mites and Household Pest Adaptations.</title>
        <authorList>
            <person name="Xiong Q."/>
            <person name="Wan A.T."/>
            <person name="Liu X."/>
            <person name="Fung C.S."/>
            <person name="Xiao X."/>
            <person name="Malainual N."/>
            <person name="Hou J."/>
            <person name="Wang L."/>
            <person name="Wang M."/>
            <person name="Yang K.Y."/>
            <person name="Cui Y."/>
            <person name="Leung E.L."/>
            <person name="Nong W."/>
            <person name="Shin S.K."/>
            <person name="Au S.W."/>
            <person name="Jeong K.Y."/>
            <person name="Chew F.T."/>
            <person name="Hui J.H."/>
            <person name="Leung T.F."/>
            <person name="Tungtrongchitr A."/>
            <person name="Zhong N."/>
            <person name="Liu Z."/>
            <person name="Tsui S.K."/>
        </authorList>
    </citation>
    <scope>NUCLEOTIDE SEQUENCE [LARGE SCALE GENOMIC DNA]</scope>
    <source>
        <strain evidence="1">Derp</strain>
    </source>
</reference>